<feature type="compositionally biased region" description="Polar residues" evidence="1">
    <location>
        <begin position="9"/>
        <end position="20"/>
    </location>
</feature>
<dbReference type="EMBL" id="KE504124">
    <property type="protein sequence ID" value="EPT05276.1"/>
    <property type="molecule type" value="Genomic_DNA"/>
</dbReference>
<dbReference type="AlphaFoldDB" id="S8FW09"/>
<dbReference type="PANTHER" id="PTHR31014">
    <property type="entry name" value="MITOCHONDRIAL TRANSLATION SYSTEM COMPONENT PET127-RELATED"/>
    <property type="match status" value="1"/>
</dbReference>
<proteinExistence type="predicted"/>
<dbReference type="InParanoid" id="S8FW09"/>
<dbReference type="GO" id="GO:0000964">
    <property type="term" value="P:mitochondrial RNA 5'-end processing"/>
    <property type="evidence" value="ECO:0007669"/>
    <property type="project" value="TreeGrafter"/>
</dbReference>
<dbReference type="PANTHER" id="PTHR31014:SF0">
    <property type="entry name" value="MITOCHONDRIAL TRANSLATION SYSTEM COMPONENT PET127-RELATED"/>
    <property type="match status" value="1"/>
</dbReference>
<reference evidence="2 3" key="1">
    <citation type="journal article" date="2012" name="Science">
        <title>The Paleozoic origin of enzymatic lignin decomposition reconstructed from 31 fungal genomes.</title>
        <authorList>
            <person name="Floudas D."/>
            <person name="Binder M."/>
            <person name="Riley R."/>
            <person name="Barry K."/>
            <person name="Blanchette R.A."/>
            <person name="Henrissat B."/>
            <person name="Martinez A.T."/>
            <person name="Otillar R."/>
            <person name="Spatafora J.W."/>
            <person name="Yadav J.S."/>
            <person name="Aerts A."/>
            <person name="Benoit I."/>
            <person name="Boyd A."/>
            <person name="Carlson A."/>
            <person name="Copeland A."/>
            <person name="Coutinho P.M."/>
            <person name="de Vries R.P."/>
            <person name="Ferreira P."/>
            <person name="Findley K."/>
            <person name="Foster B."/>
            <person name="Gaskell J."/>
            <person name="Glotzer D."/>
            <person name="Gorecki P."/>
            <person name="Heitman J."/>
            <person name="Hesse C."/>
            <person name="Hori C."/>
            <person name="Igarashi K."/>
            <person name="Jurgens J.A."/>
            <person name="Kallen N."/>
            <person name="Kersten P."/>
            <person name="Kohler A."/>
            <person name="Kuees U."/>
            <person name="Kumar T.K.A."/>
            <person name="Kuo A."/>
            <person name="LaButti K."/>
            <person name="Larrondo L.F."/>
            <person name="Lindquist E."/>
            <person name="Ling A."/>
            <person name="Lombard V."/>
            <person name="Lucas S."/>
            <person name="Lundell T."/>
            <person name="Martin R."/>
            <person name="McLaughlin D.J."/>
            <person name="Morgenstern I."/>
            <person name="Morin E."/>
            <person name="Murat C."/>
            <person name="Nagy L.G."/>
            <person name="Nolan M."/>
            <person name="Ohm R.A."/>
            <person name="Patyshakuliyeva A."/>
            <person name="Rokas A."/>
            <person name="Ruiz-Duenas F.J."/>
            <person name="Sabat G."/>
            <person name="Salamov A."/>
            <person name="Samejima M."/>
            <person name="Schmutz J."/>
            <person name="Slot J.C."/>
            <person name="St John F."/>
            <person name="Stenlid J."/>
            <person name="Sun H."/>
            <person name="Sun S."/>
            <person name="Syed K."/>
            <person name="Tsang A."/>
            <person name="Wiebenga A."/>
            <person name="Young D."/>
            <person name="Pisabarro A."/>
            <person name="Eastwood D.C."/>
            <person name="Martin F."/>
            <person name="Cullen D."/>
            <person name="Grigoriev I.V."/>
            <person name="Hibbett D.S."/>
        </authorList>
    </citation>
    <scope>NUCLEOTIDE SEQUENCE</scope>
    <source>
        <strain evidence="3">FP-58527</strain>
    </source>
</reference>
<dbReference type="InterPro" id="IPR013943">
    <property type="entry name" value="Pet127"/>
</dbReference>
<evidence type="ECO:0000313" key="3">
    <source>
        <dbReference type="Proteomes" id="UP000015241"/>
    </source>
</evidence>
<dbReference type="eggNOG" id="ENOG502QPU6">
    <property type="taxonomic scope" value="Eukaryota"/>
</dbReference>
<feature type="region of interest" description="Disordered" evidence="1">
    <location>
        <begin position="1"/>
        <end position="25"/>
    </location>
</feature>
<organism evidence="2 3">
    <name type="scientific">Fomitopsis schrenkii</name>
    <name type="common">Brown rot fungus</name>
    <dbReference type="NCBI Taxonomy" id="2126942"/>
    <lineage>
        <taxon>Eukaryota</taxon>
        <taxon>Fungi</taxon>
        <taxon>Dikarya</taxon>
        <taxon>Basidiomycota</taxon>
        <taxon>Agaricomycotina</taxon>
        <taxon>Agaricomycetes</taxon>
        <taxon>Polyporales</taxon>
        <taxon>Fomitopsis</taxon>
    </lineage>
</organism>
<accession>S8FW09</accession>
<dbReference type="STRING" id="743788.S8FW09"/>
<evidence type="ECO:0000313" key="2">
    <source>
        <dbReference type="EMBL" id="EPT05276.1"/>
    </source>
</evidence>
<sequence>MRKRRAAYESSSIWNDTSSPDPIPRLSAHEEKVRAKHGLLSPFDTLPLQEVQNSRKAPRIKHNLVRVLTNPGVHWLTEPRSNFDNFPSYLKEVPSVSEFAFERLTGFVTSSRDSELLKLAKAHGCKFAGSTSSLTGMLSLIYLLMAEERPIDVSTLSTHYQKEPKSFTPGQRMPVSVTLRYKDGIYATDSHVEHMVQLGSTETVLSQLGTVMEKFFTMDFDKFKMAYMKREPVSLKRKEPWQESYRYAMHNQFLMRAQLDCYSNLLPGSGIFDIKTRAAVPVRYDLEKYRANYRILTIQGAWMSFEKEYYDLIRSAFLKYSFQARIGNMDGVLVAYHNTREIFGFQYIPLEEMDQRLYGHSNGQRVFGKCVGLLDVLFTEITKSFPEQSVNCTFETDTKHNLMRVWVEPAEWEGPERPIVRYDVRLRHYIGRKKVSGSEAVGSRTGGWTVAYSIWKNQRPRELILKGRRHAWQAQMRIYKFGLSANERVERKDDVDPSHLDPLADAETAGPPDDVQSLQELEKPSAVSEALASVKSDGEPGGSLDSPKPTKTSARWDSLESESSKEM</sequence>
<dbReference type="Pfam" id="PF08634">
    <property type="entry name" value="Pet127"/>
    <property type="match status" value="1"/>
</dbReference>
<dbReference type="Proteomes" id="UP000015241">
    <property type="component" value="Unassembled WGS sequence"/>
</dbReference>
<keyword evidence="3" id="KW-1185">Reference proteome</keyword>
<dbReference type="GO" id="GO:0005740">
    <property type="term" value="C:mitochondrial envelope"/>
    <property type="evidence" value="ECO:0007669"/>
    <property type="project" value="TreeGrafter"/>
</dbReference>
<name>S8FW09_FOMSC</name>
<protein>
    <recommendedName>
        <fullName evidence="4">Pet127-domain-containing protein</fullName>
    </recommendedName>
</protein>
<dbReference type="FunCoup" id="S8FW09">
    <property type="interactions" value="147"/>
</dbReference>
<feature type="compositionally biased region" description="Basic and acidic residues" evidence="1">
    <location>
        <begin position="490"/>
        <end position="499"/>
    </location>
</feature>
<dbReference type="OrthoDB" id="10249045at2759"/>
<dbReference type="HOGENOM" id="CLU_003477_2_3_1"/>
<gene>
    <name evidence="2" type="ORF">FOMPIDRAFT_1139394</name>
</gene>
<evidence type="ECO:0000256" key="1">
    <source>
        <dbReference type="SAM" id="MobiDB-lite"/>
    </source>
</evidence>
<feature type="region of interest" description="Disordered" evidence="1">
    <location>
        <begin position="490"/>
        <end position="567"/>
    </location>
</feature>
<evidence type="ECO:0008006" key="4">
    <source>
        <dbReference type="Google" id="ProtNLM"/>
    </source>
</evidence>